<keyword evidence="4" id="KW-1185">Reference proteome</keyword>
<feature type="region of interest" description="Disordered" evidence="1">
    <location>
        <begin position="21"/>
        <end position="47"/>
    </location>
</feature>
<dbReference type="Pfam" id="PF13560">
    <property type="entry name" value="HTH_31"/>
    <property type="match status" value="1"/>
</dbReference>
<reference evidence="3" key="1">
    <citation type="submission" date="2021-01" db="EMBL/GenBank/DDBJ databases">
        <title>Whole genome shotgun sequence of Virgisporangium aurantiacum NBRC 16421.</title>
        <authorList>
            <person name="Komaki H."/>
            <person name="Tamura T."/>
        </authorList>
    </citation>
    <scope>NUCLEOTIDE SEQUENCE</scope>
    <source>
        <strain evidence="3">NBRC 16421</strain>
    </source>
</reference>
<dbReference type="SUPFAM" id="SSF47413">
    <property type="entry name" value="lambda repressor-like DNA-binding domains"/>
    <property type="match status" value="1"/>
</dbReference>
<dbReference type="GO" id="GO:0003677">
    <property type="term" value="F:DNA binding"/>
    <property type="evidence" value="ECO:0007669"/>
    <property type="project" value="InterPro"/>
</dbReference>
<proteinExistence type="predicted"/>
<evidence type="ECO:0000313" key="3">
    <source>
        <dbReference type="EMBL" id="GIJ64396.1"/>
    </source>
</evidence>
<dbReference type="Gene3D" id="1.10.260.40">
    <property type="entry name" value="lambda repressor-like DNA-binding domains"/>
    <property type="match status" value="1"/>
</dbReference>
<dbReference type="PROSITE" id="PS50943">
    <property type="entry name" value="HTH_CROC1"/>
    <property type="match status" value="1"/>
</dbReference>
<dbReference type="SMART" id="SM00530">
    <property type="entry name" value="HTH_XRE"/>
    <property type="match status" value="1"/>
</dbReference>
<gene>
    <name evidence="3" type="ORF">Vau01_119120</name>
</gene>
<dbReference type="EMBL" id="BOPG01000115">
    <property type="protein sequence ID" value="GIJ64396.1"/>
    <property type="molecule type" value="Genomic_DNA"/>
</dbReference>
<dbReference type="AlphaFoldDB" id="A0A8J3ZIF2"/>
<evidence type="ECO:0000313" key="4">
    <source>
        <dbReference type="Proteomes" id="UP000612585"/>
    </source>
</evidence>
<name>A0A8J3ZIF2_9ACTN</name>
<evidence type="ECO:0000259" key="2">
    <source>
        <dbReference type="PROSITE" id="PS50943"/>
    </source>
</evidence>
<dbReference type="InterPro" id="IPR010982">
    <property type="entry name" value="Lambda_DNA-bd_dom_sf"/>
</dbReference>
<protein>
    <recommendedName>
        <fullName evidence="2">HTH cro/C1-type domain-containing protein</fullName>
    </recommendedName>
</protein>
<sequence length="543" mass="58677">MTHHDASDHCQGEVSMVDDCAGASQQRAQRIETNSAEPLSGSGAEGVEPELDDDLLVSLVPTSGANQIAHRGTNGPTFEEVMKDLRRRKGLSYRQLARVVHYSHGFLWQLETGAKQASESVAAAIDRALDADGRLVELARLSHSSLKEKRLARLDTVIESASEDFVGIPVETEHGVVAYLVTRRSSLTGLPSALPALIAGQSLTLPPAAREDGDIGVEIASPAGEVLNERPVEWSSFLTVTRLLASQRQAIAPEVLLSLVEAHRACLARLLSKANSDPLRFEIALLLGETSIVASRLWSAKGNRSMAVASCAYARQLADRMNAPMLGATARIFESNLHSEAATLIGTDGNVLLGLRMLDEAACMEQHLTPAARARIAAEQAQTYAVLGLRGECERALVRARDAAERIGESDRHGLFSDWNPSRLQVYEGTCALFLGNAGEAAETLTQAVREAESDPENVNVRLAAQVDLGSAYAESGHLDQGCRVIGATYAQLLERGSRRGIQRALCARQRLRRWNQEDCVRDLDAQIESATVGRDRGEQSID</sequence>
<feature type="compositionally biased region" description="Polar residues" evidence="1">
    <location>
        <begin position="23"/>
        <end position="37"/>
    </location>
</feature>
<accession>A0A8J3ZIF2</accession>
<feature type="domain" description="HTH cro/C1-type" evidence="2">
    <location>
        <begin position="82"/>
        <end position="136"/>
    </location>
</feature>
<dbReference type="RefSeq" id="WP_204012883.1">
    <property type="nucleotide sequence ID" value="NZ_BOPG01000115.1"/>
</dbReference>
<organism evidence="3 4">
    <name type="scientific">Virgisporangium aurantiacum</name>
    <dbReference type="NCBI Taxonomy" id="175570"/>
    <lineage>
        <taxon>Bacteria</taxon>
        <taxon>Bacillati</taxon>
        <taxon>Actinomycetota</taxon>
        <taxon>Actinomycetes</taxon>
        <taxon>Micromonosporales</taxon>
        <taxon>Micromonosporaceae</taxon>
        <taxon>Virgisporangium</taxon>
    </lineage>
</organism>
<dbReference type="Proteomes" id="UP000612585">
    <property type="component" value="Unassembled WGS sequence"/>
</dbReference>
<evidence type="ECO:0000256" key="1">
    <source>
        <dbReference type="SAM" id="MobiDB-lite"/>
    </source>
</evidence>
<dbReference type="InterPro" id="IPR001387">
    <property type="entry name" value="Cro/C1-type_HTH"/>
</dbReference>
<comment type="caution">
    <text evidence="3">The sequence shown here is derived from an EMBL/GenBank/DDBJ whole genome shotgun (WGS) entry which is preliminary data.</text>
</comment>
<dbReference type="CDD" id="cd00093">
    <property type="entry name" value="HTH_XRE"/>
    <property type="match status" value="1"/>
</dbReference>